<sequence length="52" mass="6033">MAGDLVGVDEIQVKEANFLHALHPFTADNWRPYTDLFVPYSWTAIPHLWVYS</sequence>
<gene>
    <name evidence="1" type="ORF">AVDCRST_MAG93-699</name>
</gene>
<evidence type="ECO:0000313" key="1">
    <source>
        <dbReference type="EMBL" id="CAA9226725.1"/>
    </source>
</evidence>
<name>A0A6J4HMR6_9CHLR</name>
<organism evidence="1">
    <name type="scientific">uncultured Chloroflexia bacterium</name>
    <dbReference type="NCBI Taxonomy" id="1672391"/>
    <lineage>
        <taxon>Bacteria</taxon>
        <taxon>Bacillati</taxon>
        <taxon>Chloroflexota</taxon>
        <taxon>Chloroflexia</taxon>
        <taxon>environmental samples</taxon>
    </lineage>
</organism>
<reference evidence="1" key="1">
    <citation type="submission" date="2020-02" db="EMBL/GenBank/DDBJ databases">
        <authorList>
            <person name="Meier V. D."/>
        </authorList>
    </citation>
    <scope>NUCLEOTIDE SEQUENCE</scope>
    <source>
        <strain evidence="1">AVDCRST_MAG93</strain>
    </source>
</reference>
<accession>A0A6J4HMR6</accession>
<dbReference type="AlphaFoldDB" id="A0A6J4HMR6"/>
<protein>
    <submittedName>
        <fullName evidence="1">Uncharacterized protein</fullName>
    </submittedName>
</protein>
<dbReference type="EMBL" id="CADCTR010000227">
    <property type="protein sequence ID" value="CAA9226725.1"/>
    <property type="molecule type" value="Genomic_DNA"/>
</dbReference>
<proteinExistence type="predicted"/>